<dbReference type="AlphaFoldDB" id="A0A1V6TBH9"/>
<dbReference type="Gene3D" id="3.60.110.10">
    <property type="entry name" value="Carbon-nitrogen hydrolase"/>
    <property type="match status" value="1"/>
</dbReference>
<dbReference type="GO" id="GO:0006351">
    <property type="term" value="P:DNA-templated transcription"/>
    <property type="evidence" value="ECO:0007669"/>
    <property type="project" value="InterPro"/>
</dbReference>
<dbReference type="SMART" id="SM00906">
    <property type="entry name" value="Fungal_trans"/>
    <property type="match status" value="1"/>
</dbReference>
<sequence>MATTRRVAVAQWHIKDVAAEENHATACNYIRQAAANNAELAVLPEYHLSGMVPNDPRWASQAADSAKYLANYQALAKELKICIVPGTIIEKHEGPNQSTIFYNTAYFISNDGSILGSYIKKNIWHPERPHLTSSGLDSHVAIDTPIGRVGMLICWDLAFPEAFRELIADGAEIIIIPTYWTPHDASPDCIKYNPNTEALFLETTLTARCFENTCGIIFCNAAGPSNDFLGLSQITLPLVGPVAKMGSEEGIRVADMDMKVVEVAEQNYRVRQDIKKEDWHYVYRHTSNVTKNGHACYAFVLVLTVVNYLRIRLRQVGLGKRLRGAGSRDVRNRGQSRGIHQSEDVDFQNRHGQAFARNSSESIRHANSPARMTPTEIDSSMGILSPNSHCDEAQSALGIAQRIFELSSQHIDEKTTSAIPGYRAGTNSHTSALVNPEFSQRCPISSIVGGAFPPMELVLSLLEDYFDAIHWFSLAIHEPKTRKMLSSIADGSANPSQKPFLLLLAVMLAMAAWYRSQRGGADLADSGHEMRTLSAGLLKLVESNLVEIMDRPSIIAIQTCILLGSHHVYHGRPNLSFSLLGTTIKMAQSLGLHRQSSTGSSEDIEERKRVWWTIYTWDRFASITYGRPLGISDKDCNVEMPADIPENPNFVTPSTESNFTTYSPYQRELNKLYLIASPALEIVFGSRTTGSDQLTGDAYYELAREATSNLRKWRNQLPSHLFLNLDQDFPPDGDLRSRAYALQSLSLQLTYDNVLIVLHRPLLNRQVDYLSNKGQTATGDSADSPINRSDGNGSITRSSLNFDSLNTKFQDDSSRLWMDAAVRTSRVTELPVLAQLATDSHLVAFLAINLFNAAIVLAVMALSEPLSDMAQDIKRTITRILRLQDLLGKRSALSKQSTMVLRNVVILLLRRESATIFAPIANTNKLPHTPSQQNHQHNESMSVEDTLRLPLDPALDSRHQNIGDQTIPPLSRADRLNDSLTSVQYVFGTGNDTVSSLAHEAVFPLQRTIADEGIQETSNWPPSSGYDWNMSAVNGDPSQVTPYDNIDGGLCWLWDTTWNGFERQ</sequence>
<organism evidence="4 5">
    <name type="scientific">Penicillium steckii</name>
    <dbReference type="NCBI Taxonomy" id="303698"/>
    <lineage>
        <taxon>Eukaryota</taxon>
        <taxon>Fungi</taxon>
        <taxon>Dikarya</taxon>
        <taxon>Ascomycota</taxon>
        <taxon>Pezizomycotina</taxon>
        <taxon>Eurotiomycetes</taxon>
        <taxon>Eurotiomycetidae</taxon>
        <taxon>Eurotiales</taxon>
        <taxon>Aspergillaceae</taxon>
        <taxon>Penicillium</taxon>
    </lineage>
</organism>
<dbReference type="InterPro" id="IPR003010">
    <property type="entry name" value="C-N_Hydrolase"/>
</dbReference>
<dbReference type="CDD" id="cd07197">
    <property type="entry name" value="nitrilase"/>
    <property type="match status" value="1"/>
</dbReference>
<reference evidence="5" key="1">
    <citation type="journal article" date="2017" name="Nat. Microbiol.">
        <title>Global analysis of biosynthetic gene clusters reveals vast potential of secondary metabolite production in Penicillium species.</title>
        <authorList>
            <person name="Nielsen J.C."/>
            <person name="Grijseels S."/>
            <person name="Prigent S."/>
            <person name="Ji B."/>
            <person name="Dainat J."/>
            <person name="Nielsen K.F."/>
            <person name="Frisvad J.C."/>
            <person name="Workman M."/>
            <person name="Nielsen J."/>
        </authorList>
    </citation>
    <scope>NUCLEOTIDE SEQUENCE [LARGE SCALE GENOMIC DNA]</scope>
    <source>
        <strain evidence="5">IBT 24891</strain>
    </source>
</reference>
<dbReference type="STRING" id="303698.A0A1V6TBH9"/>
<gene>
    <name evidence="4" type="ORF">PENSTE_c008G01285</name>
</gene>
<dbReference type="InterPro" id="IPR050987">
    <property type="entry name" value="AtrR-like"/>
</dbReference>
<evidence type="ECO:0000313" key="4">
    <source>
        <dbReference type="EMBL" id="OQE23531.1"/>
    </source>
</evidence>
<keyword evidence="5" id="KW-1185">Reference proteome</keyword>
<dbReference type="GO" id="GO:0003700">
    <property type="term" value="F:DNA-binding transcription factor activity"/>
    <property type="evidence" value="ECO:0007669"/>
    <property type="project" value="InterPro"/>
</dbReference>
<dbReference type="Pfam" id="PF04082">
    <property type="entry name" value="Fungal_trans"/>
    <property type="match status" value="1"/>
</dbReference>
<dbReference type="Pfam" id="PF00795">
    <property type="entry name" value="CN_hydrolase"/>
    <property type="match status" value="1"/>
</dbReference>
<dbReference type="CDD" id="cd12148">
    <property type="entry name" value="fungal_TF_MHR"/>
    <property type="match status" value="1"/>
</dbReference>
<dbReference type="InterPro" id="IPR036526">
    <property type="entry name" value="C-N_Hydrolase_sf"/>
</dbReference>
<proteinExistence type="predicted"/>
<dbReference type="PROSITE" id="PS50263">
    <property type="entry name" value="CN_HYDROLASE"/>
    <property type="match status" value="1"/>
</dbReference>
<feature type="region of interest" description="Disordered" evidence="2">
    <location>
        <begin position="774"/>
        <end position="795"/>
    </location>
</feature>
<dbReference type="GO" id="GO:0003677">
    <property type="term" value="F:DNA binding"/>
    <property type="evidence" value="ECO:0007669"/>
    <property type="project" value="InterPro"/>
</dbReference>
<evidence type="ECO:0000256" key="1">
    <source>
        <dbReference type="ARBA" id="ARBA00023242"/>
    </source>
</evidence>
<evidence type="ECO:0000256" key="2">
    <source>
        <dbReference type="SAM" id="MobiDB-lite"/>
    </source>
</evidence>
<dbReference type="PANTHER" id="PTHR46910:SF8">
    <property type="entry name" value="ZN(II)2CYS6 TRANSCRIPTION FACTOR (EUROFUNG)"/>
    <property type="match status" value="1"/>
</dbReference>
<dbReference type="OrthoDB" id="6486656at2759"/>
<dbReference type="InterPro" id="IPR007219">
    <property type="entry name" value="XnlR_reg_dom"/>
</dbReference>
<dbReference type="PANTHER" id="PTHR46910">
    <property type="entry name" value="TRANSCRIPTION FACTOR PDR1"/>
    <property type="match status" value="1"/>
</dbReference>
<accession>A0A1V6TBH9</accession>
<protein>
    <recommendedName>
        <fullName evidence="3">CN hydrolase domain-containing protein</fullName>
    </recommendedName>
</protein>
<comment type="caution">
    <text evidence="4">The sequence shown here is derived from an EMBL/GenBank/DDBJ whole genome shotgun (WGS) entry which is preliminary data.</text>
</comment>
<dbReference type="EMBL" id="MLKD01000008">
    <property type="protein sequence ID" value="OQE23531.1"/>
    <property type="molecule type" value="Genomic_DNA"/>
</dbReference>
<name>A0A1V6TBH9_9EURO</name>
<evidence type="ECO:0000259" key="3">
    <source>
        <dbReference type="PROSITE" id="PS50263"/>
    </source>
</evidence>
<dbReference type="SUPFAM" id="SSF56317">
    <property type="entry name" value="Carbon-nitrogen hydrolase"/>
    <property type="match status" value="1"/>
</dbReference>
<dbReference type="Proteomes" id="UP000191285">
    <property type="component" value="Unassembled WGS sequence"/>
</dbReference>
<evidence type="ECO:0000313" key="5">
    <source>
        <dbReference type="Proteomes" id="UP000191285"/>
    </source>
</evidence>
<keyword evidence="1" id="KW-0539">Nucleus</keyword>
<dbReference type="GO" id="GO:0008270">
    <property type="term" value="F:zinc ion binding"/>
    <property type="evidence" value="ECO:0007669"/>
    <property type="project" value="InterPro"/>
</dbReference>
<feature type="domain" description="CN hydrolase" evidence="3">
    <location>
        <begin position="5"/>
        <end position="258"/>
    </location>
</feature>